<accession>A0A1H4D243</accession>
<evidence type="ECO:0000256" key="4">
    <source>
        <dbReference type="ARBA" id="ARBA00022857"/>
    </source>
</evidence>
<organism evidence="10 11">
    <name type="scientific">Psychroflexus halocasei</name>
    <dbReference type="NCBI Taxonomy" id="908615"/>
    <lineage>
        <taxon>Bacteria</taxon>
        <taxon>Pseudomonadati</taxon>
        <taxon>Bacteroidota</taxon>
        <taxon>Flavobacteriia</taxon>
        <taxon>Flavobacteriales</taxon>
        <taxon>Flavobacteriaceae</taxon>
        <taxon>Psychroflexus</taxon>
    </lineage>
</organism>
<dbReference type="AlphaFoldDB" id="A0A1H4D243"/>
<evidence type="ECO:0000256" key="7">
    <source>
        <dbReference type="PIRNR" id="PIRNR000232"/>
    </source>
</evidence>
<keyword evidence="11" id="KW-1185">Reference proteome</keyword>
<evidence type="ECO:0000256" key="2">
    <source>
        <dbReference type="ARBA" id="ARBA00022630"/>
    </source>
</evidence>
<proteinExistence type="inferred from homology"/>
<keyword evidence="3 7" id="KW-0288">FMN</keyword>
<evidence type="ECO:0000256" key="8">
    <source>
        <dbReference type="PIRSR" id="PIRSR000232-1"/>
    </source>
</evidence>
<comment type="similarity">
    <text evidence="1 7">Belongs to the nitroreductase family.</text>
</comment>
<dbReference type="EC" id="1.-.-.-" evidence="7"/>
<feature type="binding site" description="in other chain" evidence="8">
    <location>
        <begin position="136"/>
        <end position="138"/>
    </location>
    <ligand>
        <name>FMN</name>
        <dbReference type="ChEBI" id="CHEBI:58210"/>
        <note>ligand shared between dimeric partners</note>
    </ligand>
</feature>
<sequence length="187" mass="21874">MQTIADIIKKRRSIYPHQYNDEKVSKKEIQKLLEAANWAPTHRKTEPWRYKVLEGKSKTKFSAFVGSLYLKSADKPSKFKQRKIIDKFQKSSAVIAICLQRDLKESVPEWEEVAAVAMSVQNMWLLATEMQIGCYWSSPKMIKDFGEFFDFKEGEKCLGLLYLGKTDEEWPEGERQTSIDEKIEFFD</sequence>
<keyword evidence="5 7" id="KW-0560">Oxidoreductase</keyword>
<gene>
    <name evidence="10" type="ORF">SAMN05421540_10987</name>
</gene>
<dbReference type="InterPro" id="IPR052530">
    <property type="entry name" value="NAD(P)H_nitroreductase"/>
</dbReference>
<evidence type="ECO:0000313" key="10">
    <source>
        <dbReference type="EMBL" id="SEA66825.1"/>
    </source>
</evidence>
<evidence type="ECO:0000313" key="11">
    <source>
        <dbReference type="Proteomes" id="UP000198820"/>
    </source>
</evidence>
<feature type="binding site" evidence="8">
    <location>
        <position position="42"/>
    </location>
    <ligand>
        <name>FMN</name>
        <dbReference type="ChEBI" id="CHEBI:58210"/>
        <note>ligand shared between dimeric partners</note>
    </ligand>
</feature>
<keyword evidence="2 7" id="KW-0285">Flavoprotein</keyword>
<comment type="cofactor">
    <cofactor evidence="8">
        <name>FMN</name>
        <dbReference type="ChEBI" id="CHEBI:58210"/>
    </cofactor>
    <text evidence="8">Binds 1 FMN per subunit.</text>
</comment>
<dbReference type="PANTHER" id="PTHR43821:SF1">
    <property type="entry name" value="NAD(P)H NITROREDUCTASE YDJA-RELATED"/>
    <property type="match status" value="1"/>
</dbReference>
<evidence type="ECO:0000256" key="3">
    <source>
        <dbReference type="ARBA" id="ARBA00022643"/>
    </source>
</evidence>
<keyword evidence="6 7" id="KW-0520">NAD</keyword>
<dbReference type="Gene3D" id="3.40.109.10">
    <property type="entry name" value="NADH Oxidase"/>
    <property type="match status" value="1"/>
</dbReference>
<feature type="binding site" description="in other chain" evidence="8">
    <location>
        <begin position="11"/>
        <end position="13"/>
    </location>
    <ligand>
        <name>FMN</name>
        <dbReference type="ChEBI" id="CHEBI:58210"/>
        <note>ligand shared between dimeric partners</note>
    </ligand>
</feature>
<dbReference type="PIRSF" id="PIRSF000232">
    <property type="entry name" value="YdjA"/>
    <property type="match status" value="1"/>
</dbReference>
<evidence type="ECO:0000256" key="6">
    <source>
        <dbReference type="ARBA" id="ARBA00023027"/>
    </source>
</evidence>
<dbReference type="PANTHER" id="PTHR43821">
    <property type="entry name" value="NAD(P)H NITROREDUCTASE YDJA-RELATED"/>
    <property type="match status" value="1"/>
</dbReference>
<evidence type="ECO:0000259" key="9">
    <source>
        <dbReference type="Pfam" id="PF00881"/>
    </source>
</evidence>
<dbReference type="Pfam" id="PF00881">
    <property type="entry name" value="Nitroreductase"/>
    <property type="match status" value="1"/>
</dbReference>
<dbReference type="GO" id="GO:0016491">
    <property type="term" value="F:oxidoreductase activity"/>
    <property type="evidence" value="ECO:0007669"/>
    <property type="project" value="UniProtKB-UniRule"/>
</dbReference>
<evidence type="ECO:0000256" key="5">
    <source>
        <dbReference type="ARBA" id="ARBA00023002"/>
    </source>
</evidence>
<dbReference type="RefSeq" id="WP_093245102.1">
    <property type="nucleotide sequence ID" value="NZ_FNQF01000009.1"/>
</dbReference>
<protein>
    <recommendedName>
        <fullName evidence="7">Putative NAD(P)H nitroreductase</fullName>
        <ecNumber evidence="7">1.-.-.-</ecNumber>
    </recommendedName>
</protein>
<evidence type="ECO:0000256" key="1">
    <source>
        <dbReference type="ARBA" id="ARBA00007118"/>
    </source>
</evidence>
<feature type="domain" description="Nitroreductase" evidence="9">
    <location>
        <begin position="8"/>
        <end position="165"/>
    </location>
</feature>
<name>A0A1H4D243_9FLAO</name>
<keyword evidence="4 7" id="KW-0521">NADP</keyword>
<reference evidence="10 11" key="1">
    <citation type="submission" date="2016-10" db="EMBL/GenBank/DDBJ databases">
        <authorList>
            <person name="de Groot N.N."/>
        </authorList>
    </citation>
    <scope>NUCLEOTIDE SEQUENCE [LARGE SCALE GENOMIC DNA]</scope>
    <source>
        <strain evidence="10 11">DSM 23581</strain>
    </source>
</reference>
<dbReference type="InterPro" id="IPR029479">
    <property type="entry name" value="Nitroreductase"/>
</dbReference>
<dbReference type="SUPFAM" id="SSF55469">
    <property type="entry name" value="FMN-dependent nitroreductase-like"/>
    <property type="match status" value="1"/>
</dbReference>
<dbReference type="InterPro" id="IPR026021">
    <property type="entry name" value="YdjA-like"/>
</dbReference>
<dbReference type="STRING" id="908615.SAMN05421540_10987"/>
<dbReference type="Proteomes" id="UP000198820">
    <property type="component" value="Unassembled WGS sequence"/>
</dbReference>
<dbReference type="InterPro" id="IPR000415">
    <property type="entry name" value="Nitroreductase-like"/>
</dbReference>
<dbReference type="EMBL" id="FNQF01000009">
    <property type="protein sequence ID" value="SEA66825.1"/>
    <property type="molecule type" value="Genomic_DNA"/>
</dbReference>
<dbReference type="CDD" id="cd02135">
    <property type="entry name" value="YdjA-like"/>
    <property type="match status" value="1"/>
</dbReference>